<comment type="caution">
    <text evidence="16">The sequence shown here is derived from an EMBL/GenBank/DDBJ whole genome shotgun (WGS) entry which is preliminary data.</text>
</comment>
<evidence type="ECO:0000256" key="11">
    <source>
        <dbReference type="ARBA" id="ARBA00060756"/>
    </source>
</evidence>
<evidence type="ECO:0000256" key="1">
    <source>
        <dbReference type="ARBA" id="ARBA00004123"/>
    </source>
</evidence>
<dbReference type="PROSITE" id="PS51192">
    <property type="entry name" value="HELICASE_ATP_BIND_1"/>
    <property type="match status" value="1"/>
</dbReference>
<dbReference type="InterPro" id="IPR014001">
    <property type="entry name" value="Helicase_ATP-bd"/>
</dbReference>
<name>A0AA88L1Z9_ARTSF</name>
<keyword evidence="7" id="KW-0067">ATP-binding</keyword>
<evidence type="ECO:0000313" key="16">
    <source>
        <dbReference type="EMBL" id="KAK2710309.1"/>
    </source>
</evidence>
<evidence type="ECO:0000256" key="4">
    <source>
        <dbReference type="ARBA" id="ARBA00022741"/>
    </source>
</evidence>
<dbReference type="InterPro" id="IPR048333">
    <property type="entry name" value="HA2_WH"/>
</dbReference>
<feature type="compositionally biased region" description="Basic and acidic residues" evidence="12">
    <location>
        <begin position="213"/>
        <end position="241"/>
    </location>
</feature>
<accession>A0AA88L1Z9</accession>
<evidence type="ECO:0000313" key="17">
    <source>
        <dbReference type="Proteomes" id="UP001187531"/>
    </source>
</evidence>
<dbReference type="InterPro" id="IPR027417">
    <property type="entry name" value="P-loop_NTPase"/>
</dbReference>
<dbReference type="SMART" id="SM00316">
    <property type="entry name" value="S1"/>
    <property type="match status" value="1"/>
</dbReference>
<dbReference type="InterPro" id="IPR003029">
    <property type="entry name" value="S1_domain"/>
</dbReference>
<dbReference type="GO" id="GO:0005524">
    <property type="term" value="F:ATP binding"/>
    <property type="evidence" value="ECO:0007669"/>
    <property type="project" value="UniProtKB-KW"/>
</dbReference>
<dbReference type="CDD" id="cd18791">
    <property type="entry name" value="SF2_C_RHA"/>
    <property type="match status" value="1"/>
</dbReference>
<feature type="compositionally biased region" description="Basic and acidic residues" evidence="12">
    <location>
        <begin position="464"/>
        <end position="478"/>
    </location>
</feature>
<evidence type="ECO:0000256" key="5">
    <source>
        <dbReference type="ARBA" id="ARBA00022801"/>
    </source>
</evidence>
<keyword evidence="6" id="KW-0347">Helicase</keyword>
<evidence type="ECO:0000256" key="10">
    <source>
        <dbReference type="ARBA" id="ARBA00047984"/>
    </source>
</evidence>
<proteinExistence type="inferred from homology"/>
<evidence type="ECO:0000259" key="13">
    <source>
        <dbReference type="PROSITE" id="PS50126"/>
    </source>
</evidence>
<dbReference type="SMART" id="SM00487">
    <property type="entry name" value="DEXDc"/>
    <property type="match status" value="1"/>
</dbReference>
<keyword evidence="3" id="KW-0507">mRNA processing</keyword>
<keyword evidence="17" id="KW-1185">Reference proteome</keyword>
<dbReference type="SUPFAM" id="SSF52540">
    <property type="entry name" value="P-loop containing nucleoside triphosphate hydrolases"/>
    <property type="match status" value="1"/>
</dbReference>
<dbReference type="PROSITE" id="PS50126">
    <property type="entry name" value="S1"/>
    <property type="match status" value="1"/>
</dbReference>
<dbReference type="InterPro" id="IPR002464">
    <property type="entry name" value="DNA/RNA_helicase_DEAH_CS"/>
</dbReference>
<keyword evidence="4" id="KW-0547">Nucleotide-binding</keyword>
<keyword evidence="9" id="KW-0539">Nucleus</keyword>
<dbReference type="Gene3D" id="1.20.120.1080">
    <property type="match status" value="1"/>
</dbReference>
<gene>
    <name evidence="16" type="ORF">QYM36_013830</name>
</gene>
<comment type="catalytic activity">
    <reaction evidence="10">
        <text>ATP + H2O = ADP + phosphate + H(+)</text>
        <dbReference type="Rhea" id="RHEA:13065"/>
        <dbReference type="ChEBI" id="CHEBI:15377"/>
        <dbReference type="ChEBI" id="CHEBI:15378"/>
        <dbReference type="ChEBI" id="CHEBI:30616"/>
        <dbReference type="ChEBI" id="CHEBI:43474"/>
        <dbReference type="ChEBI" id="CHEBI:456216"/>
        <dbReference type="EC" id="3.6.4.13"/>
    </reaction>
</comment>
<reference evidence="16" key="1">
    <citation type="submission" date="2023-07" db="EMBL/GenBank/DDBJ databases">
        <title>Chromosome-level genome assembly of Artemia franciscana.</title>
        <authorList>
            <person name="Jo E."/>
        </authorList>
    </citation>
    <scope>NUCLEOTIDE SEQUENCE</scope>
    <source>
        <tissue evidence="16">Whole body</tissue>
    </source>
</reference>
<dbReference type="SMART" id="SM00847">
    <property type="entry name" value="HA2"/>
    <property type="match status" value="1"/>
</dbReference>
<evidence type="ECO:0000256" key="3">
    <source>
        <dbReference type="ARBA" id="ARBA00022664"/>
    </source>
</evidence>
<feature type="domain" description="Helicase C-terminal" evidence="15">
    <location>
        <begin position="744"/>
        <end position="917"/>
    </location>
</feature>
<dbReference type="Proteomes" id="UP001187531">
    <property type="component" value="Unassembled WGS sequence"/>
</dbReference>
<dbReference type="InterPro" id="IPR011545">
    <property type="entry name" value="DEAD/DEAH_box_helicase_dom"/>
</dbReference>
<dbReference type="FunFam" id="3.40.50.300:FF:000101">
    <property type="entry name" value="Pre-mRNA-splicing factor ATP-dependent RNA helicase"/>
    <property type="match status" value="1"/>
</dbReference>
<sequence>MEDLKKLEHLSLVSKICTELENHLGLNDKDLAEFMIHLVEKHRTPEKVKKVLLKKGVELSDSLTSTIVRLVNHMKSKEDENTEVKPAIVADNKSKMKEMFPFLALADKSLIVECEEKKDIKPEESSVDDMMKALEAMAPNIESISDKKGRERSRSRERRSRSRSRERSKRDRSRERKKKRARSREKRSRSKEPHGRDRDYRRRNSRSPRRRDRSTERRYNRDRSTERRRSRDRGTRDVFVEKPPENAEIGLIYTGKVTNLVPFGCFVQLEGLRRRTEGLVHISQLRSTGRVNEVSDVVTKGQKVKVKVLSVASNKISLSMKDVDQESGRDLNPMVAKTDTEIEEERLRNPDRPFTAFEFEEVEEELEPKRRRVQRVASPERWELSQMLKARAIDQTELPDFDEELGILPKDESDDEDIEIEIVEEEPEFLRGHGRHLQELSPVRIVKNPDGSLAQAAMMQGALSKERREQKMQARDSEAAEQPQGPRRNWNDPVPDMEPQERMSRGIGGPPSQDLPEWKRHIIGGFKGVPMGKKTNMTILEQRQSLPIYKLKDELVKAVFDNQILIVIGETGSGKTTQITQYLAEAGLSARGKIGCTQPRRVAAMSVAKRVSEEFGCRLGQEVGYTIRFEDCTSNETIIKYMTDGMLLRECLIDATMSSYSCIMLDEAHERTIHTDVLFGLLKAAVKKRPELKLIVTSATLDAVKFSQYFFEAPIFTIPGRTFPVEILYTREPETDYLDASLITVMQIHLNEPPGDVLLFLTGQEEIDTACEILFERMKSLGPDVPELIILPVYSALPSEMQSRIFDPAPPGSRKVVIATNIAETSLTIDGIYYVVDPGFVKQKVYNSKTGMDSLVVTPISQAAAKQRAGRAGRTGPGKCYRLYTERAYRDEMLPTPVPEIQRTNLASTVLQLKAMGINDLINFDFMDAPPVESLIMAMELLHSLSALDDEGLLTRLGRRMAEFPLEPNLAKILIMSVHLMCSDEILTVVSMLSVQNVFYRPKEKQELADQKKAKFNQPEGDHLTLLAVYNSWKNNKFSNAWCYENFIQIRTLKRAQDVRKQLLGIMDRHKLDVVSCGKNTAKVQKAICSGFFRNAAKKDPQEGYRTLVDSQNVYIHPSSALFNRQPEWVVYHELVQTTKEYMREVTTIDPKWLVEFAPAFFRFSDPTKLSKFKRNQRLEPLYNKYEEPNSWRISRIRRRRN</sequence>
<feature type="compositionally biased region" description="Basic residues" evidence="12">
    <location>
        <begin position="203"/>
        <end position="212"/>
    </location>
</feature>
<dbReference type="InterPro" id="IPR001650">
    <property type="entry name" value="Helicase_C-like"/>
</dbReference>
<evidence type="ECO:0000256" key="9">
    <source>
        <dbReference type="ARBA" id="ARBA00023242"/>
    </source>
</evidence>
<comment type="subcellular location">
    <subcellularLocation>
        <location evidence="1">Nucleus</location>
    </subcellularLocation>
</comment>
<evidence type="ECO:0000256" key="8">
    <source>
        <dbReference type="ARBA" id="ARBA00023187"/>
    </source>
</evidence>
<dbReference type="Pfam" id="PF00575">
    <property type="entry name" value="S1"/>
    <property type="match status" value="1"/>
</dbReference>
<evidence type="ECO:0000259" key="15">
    <source>
        <dbReference type="PROSITE" id="PS51194"/>
    </source>
</evidence>
<dbReference type="FunFam" id="3.40.50.300:FF:000191">
    <property type="entry name" value="Pre-mRNA-splicing factor ATP-dependent RNA helicase"/>
    <property type="match status" value="1"/>
</dbReference>
<dbReference type="CDD" id="cd17971">
    <property type="entry name" value="DEXHc_DHX8"/>
    <property type="match status" value="1"/>
</dbReference>
<comment type="similarity">
    <text evidence="11">Belongs to the DEAD box helicase family. DEAH subfamily. DDX8/PRP22 sub-subfamily.</text>
</comment>
<dbReference type="PROSITE" id="PS51194">
    <property type="entry name" value="HELICASE_CTER"/>
    <property type="match status" value="1"/>
</dbReference>
<evidence type="ECO:0000256" key="12">
    <source>
        <dbReference type="SAM" id="MobiDB-lite"/>
    </source>
</evidence>
<dbReference type="InterPro" id="IPR012340">
    <property type="entry name" value="NA-bd_OB-fold"/>
</dbReference>
<dbReference type="GO" id="GO:0000390">
    <property type="term" value="P:spliceosomal complex disassembly"/>
    <property type="evidence" value="ECO:0007669"/>
    <property type="project" value="TreeGrafter"/>
</dbReference>
<dbReference type="SUPFAM" id="SSF50249">
    <property type="entry name" value="Nucleic acid-binding proteins"/>
    <property type="match status" value="1"/>
</dbReference>
<dbReference type="PANTHER" id="PTHR18934">
    <property type="entry name" value="ATP-DEPENDENT RNA HELICASE"/>
    <property type="match status" value="1"/>
</dbReference>
<dbReference type="InterPro" id="IPR011709">
    <property type="entry name" value="DEAD-box_helicase_OB_fold"/>
</dbReference>
<feature type="compositionally biased region" description="Basic and acidic residues" evidence="12">
    <location>
        <begin position="163"/>
        <end position="174"/>
    </location>
</feature>
<dbReference type="CDD" id="cd05684">
    <property type="entry name" value="S1_DHX8_helicase"/>
    <property type="match status" value="1"/>
</dbReference>
<evidence type="ECO:0000256" key="2">
    <source>
        <dbReference type="ARBA" id="ARBA00012552"/>
    </source>
</evidence>
<dbReference type="Pfam" id="PF21010">
    <property type="entry name" value="HA2_C"/>
    <property type="match status" value="1"/>
</dbReference>
<dbReference type="GO" id="GO:0003723">
    <property type="term" value="F:RNA binding"/>
    <property type="evidence" value="ECO:0007669"/>
    <property type="project" value="TreeGrafter"/>
</dbReference>
<dbReference type="Gene3D" id="3.40.50.300">
    <property type="entry name" value="P-loop containing nucleotide triphosphate hydrolases"/>
    <property type="match status" value="2"/>
</dbReference>
<dbReference type="CDD" id="cd21691">
    <property type="entry name" value="GH2-like_DHX8"/>
    <property type="match status" value="1"/>
</dbReference>
<organism evidence="16 17">
    <name type="scientific">Artemia franciscana</name>
    <name type="common">Brine shrimp</name>
    <name type="synonym">Artemia sanfranciscana</name>
    <dbReference type="NCBI Taxonomy" id="6661"/>
    <lineage>
        <taxon>Eukaryota</taxon>
        <taxon>Metazoa</taxon>
        <taxon>Ecdysozoa</taxon>
        <taxon>Arthropoda</taxon>
        <taxon>Crustacea</taxon>
        <taxon>Branchiopoda</taxon>
        <taxon>Anostraca</taxon>
        <taxon>Artemiidae</taxon>
        <taxon>Artemia</taxon>
    </lineage>
</organism>
<dbReference type="GO" id="GO:0003006">
    <property type="term" value="P:developmental process involved in reproduction"/>
    <property type="evidence" value="ECO:0007669"/>
    <property type="project" value="UniProtKB-ARBA"/>
</dbReference>
<dbReference type="GO" id="GO:0016787">
    <property type="term" value="F:hydrolase activity"/>
    <property type="evidence" value="ECO:0007669"/>
    <property type="project" value="UniProtKB-KW"/>
</dbReference>
<dbReference type="GO" id="GO:0003724">
    <property type="term" value="F:RNA helicase activity"/>
    <property type="evidence" value="ECO:0007669"/>
    <property type="project" value="UniProtKB-EC"/>
</dbReference>
<feature type="compositionally biased region" description="Basic residues" evidence="12">
    <location>
        <begin position="175"/>
        <end position="189"/>
    </location>
</feature>
<dbReference type="PROSITE" id="PS00690">
    <property type="entry name" value="DEAH_ATP_HELICASE"/>
    <property type="match status" value="1"/>
</dbReference>
<keyword evidence="5" id="KW-0378">Hydrolase</keyword>
<dbReference type="AlphaFoldDB" id="A0AA88L1Z9"/>
<dbReference type="GO" id="GO:0071013">
    <property type="term" value="C:catalytic step 2 spliceosome"/>
    <property type="evidence" value="ECO:0007669"/>
    <property type="project" value="TreeGrafter"/>
</dbReference>
<keyword evidence="8" id="KW-0508">mRNA splicing</keyword>
<dbReference type="Pfam" id="PF00271">
    <property type="entry name" value="Helicase_C"/>
    <property type="match status" value="1"/>
</dbReference>
<dbReference type="FunFam" id="1.20.120.1080:FF:000001">
    <property type="entry name" value="Pre-mRNA-splicing factor ATP-dependent RNA helicase"/>
    <property type="match status" value="1"/>
</dbReference>
<dbReference type="InterPro" id="IPR049588">
    <property type="entry name" value="DHX8_GH2-like"/>
</dbReference>
<evidence type="ECO:0000256" key="7">
    <source>
        <dbReference type="ARBA" id="ARBA00022840"/>
    </source>
</evidence>
<dbReference type="Pfam" id="PF00270">
    <property type="entry name" value="DEAD"/>
    <property type="match status" value="1"/>
</dbReference>
<dbReference type="InterPro" id="IPR049621">
    <property type="entry name" value="S1_DHX8_helicase"/>
</dbReference>
<feature type="region of interest" description="Disordered" evidence="12">
    <location>
        <begin position="456"/>
        <end position="517"/>
    </location>
</feature>
<feature type="domain" description="S1 motif" evidence="13">
    <location>
        <begin position="250"/>
        <end position="321"/>
    </location>
</feature>
<evidence type="ECO:0000256" key="6">
    <source>
        <dbReference type="ARBA" id="ARBA00022806"/>
    </source>
</evidence>
<feature type="region of interest" description="Disordered" evidence="12">
    <location>
        <begin position="137"/>
        <end position="241"/>
    </location>
</feature>
<dbReference type="Pfam" id="PF07717">
    <property type="entry name" value="OB_NTP_bind"/>
    <property type="match status" value="1"/>
</dbReference>
<evidence type="ECO:0000259" key="14">
    <source>
        <dbReference type="PROSITE" id="PS51192"/>
    </source>
</evidence>
<dbReference type="EMBL" id="JAVRJZ010000017">
    <property type="protein sequence ID" value="KAK2710309.1"/>
    <property type="molecule type" value="Genomic_DNA"/>
</dbReference>
<dbReference type="FunFam" id="2.40.50.140:FF:000061">
    <property type="entry name" value="ATP-dependent RNA helicase DHX8"/>
    <property type="match status" value="1"/>
</dbReference>
<feature type="compositionally biased region" description="Basic and acidic residues" evidence="12">
    <location>
        <begin position="190"/>
        <end position="202"/>
    </location>
</feature>
<feature type="compositionally biased region" description="Basic and acidic residues" evidence="12">
    <location>
        <begin position="144"/>
        <end position="154"/>
    </location>
</feature>
<dbReference type="SMART" id="SM00490">
    <property type="entry name" value="HELICc"/>
    <property type="match status" value="1"/>
</dbReference>
<dbReference type="EC" id="3.6.4.13" evidence="2"/>
<feature type="domain" description="Helicase ATP-binding" evidence="14">
    <location>
        <begin position="556"/>
        <end position="719"/>
    </location>
</feature>
<dbReference type="InterPro" id="IPR007502">
    <property type="entry name" value="Helicase-assoc_dom"/>
</dbReference>
<dbReference type="Gene3D" id="2.40.50.140">
    <property type="entry name" value="Nucleic acid-binding proteins"/>
    <property type="match status" value="1"/>
</dbReference>
<dbReference type="Pfam" id="PF04408">
    <property type="entry name" value="WHD_HA2"/>
    <property type="match status" value="1"/>
</dbReference>
<dbReference type="PANTHER" id="PTHR18934:SF85">
    <property type="entry name" value="ATP-DEPENDENT RNA HELICASE DHX8"/>
    <property type="match status" value="1"/>
</dbReference>
<protein>
    <recommendedName>
        <fullName evidence="2">RNA helicase</fullName>
        <ecNumber evidence="2">3.6.4.13</ecNumber>
    </recommendedName>
</protein>
<dbReference type="InterPro" id="IPR044762">
    <property type="entry name" value="DHX8/Prp22_DEXHc"/>
</dbReference>